<dbReference type="InterPro" id="IPR005227">
    <property type="entry name" value="YqgF"/>
</dbReference>
<evidence type="ECO:0000256" key="2">
    <source>
        <dbReference type="ARBA" id="ARBA00022517"/>
    </source>
</evidence>
<dbReference type="InterPro" id="IPR012337">
    <property type="entry name" value="RNaseH-like_sf"/>
</dbReference>
<dbReference type="SMART" id="SM00732">
    <property type="entry name" value="YqgFc"/>
    <property type="match status" value="1"/>
</dbReference>
<proteinExistence type="inferred from homology"/>
<dbReference type="EC" id="3.1.-.-" evidence="6"/>
<evidence type="ECO:0000256" key="4">
    <source>
        <dbReference type="ARBA" id="ARBA00022801"/>
    </source>
</evidence>
<dbReference type="PANTHER" id="PTHR33317:SF4">
    <property type="entry name" value="POLYNUCLEOTIDYL TRANSFERASE, RIBONUCLEASE H-LIKE SUPERFAMILY PROTEIN"/>
    <property type="match status" value="1"/>
</dbReference>
<dbReference type="Gene3D" id="3.30.420.140">
    <property type="entry name" value="YqgF/RNase H-like domain"/>
    <property type="match status" value="1"/>
</dbReference>
<keyword evidence="3" id="KW-0540">Nuclease</keyword>
<evidence type="ECO:0000256" key="3">
    <source>
        <dbReference type="ARBA" id="ARBA00022722"/>
    </source>
</evidence>
<sequence>MQFLFVGVAFFVGKNPVLLEWNGSYTENFIKCACVKLVCWILVVILPVETIMGRILAIDYGRKRTGIAVSDTMRMIANGLTTVSGHELLNFVLDYMKTEQVECIVIGMPKQMNNEFSENMKYITSFVHTLEKQLPNMLIEFVDERFTSVLAQRTMREAGLKKKARQNKALVDEISATIILQTYLESKRSSLV</sequence>
<dbReference type="GO" id="GO:0016787">
    <property type="term" value="F:hydrolase activity"/>
    <property type="evidence" value="ECO:0007669"/>
    <property type="project" value="UniProtKB-KW"/>
</dbReference>
<keyword evidence="2" id="KW-0690">Ribosome biogenesis</keyword>
<evidence type="ECO:0000313" key="6">
    <source>
        <dbReference type="EMBL" id="KAA6334159.1"/>
    </source>
</evidence>
<dbReference type="GO" id="GO:0000967">
    <property type="term" value="P:rRNA 5'-end processing"/>
    <property type="evidence" value="ECO:0007669"/>
    <property type="project" value="TreeGrafter"/>
</dbReference>
<keyword evidence="4 6" id="KW-0378">Hydrolase</keyword>
<dbReference type="InterPro" id="IPR037027">
    <property type="entry name" value="YqgF/RNaseH-like_dom_sf"/>
</dbReference>
<dbReference type="SUPFAM" id="SSF53098">
    <property type="entry name" value="Ribonuclease H-like"/>
    <property type="match status" value="1"/>
</dbReference>
<gene>
    <name evidence="6" type="ORF">EZS27_017489</name>
</gene>
<dbReference type="GO" id="GO:0005829">
    <property type="term" value="C:cytosol"/>
    <property type="evidence" value="ECO:0007669"/>
    <property type="project" value="TreeGrafter"/>
</dbReference>
<dbReference type="CDD" id="cd16964">
    <property type="entry name" value="YqgF"/>
    <property type="match status" value="1"/>
</dbReference>
<dbReference type="HAMAP" id="MF_00651">
    <property type="entry name" value="Nuclease_YqgF"/>
    <property type="match status" value="1"/>
</dbReference>
<reference evidence="6" key="1">
    <citation type="submission" date="2019-03" db="EMBL/GenBank/DDBJ databases">
        <title>Single cell metagenomics reveals metabolic interactions within the superorganism composed of flagellate Streblomastix strix and complex community of Bacteroidetes bacteria on its surface.</title>
        <authorList>
            <person name="Treitli S.C."/>
            <person name="Kolisko M."/>
            <person name="Husnik F."/>
            <person name="Keeling P."/>
            <person name="Hampl V."/>
        </authorList>
    </citation>
    <scope>NUCLEOTIDE SEQUENCE</scope>
    <source>
        <strain evidence="6">STM</strain>
    </source>
</reference>
<evidence type="ECO:0000259" key="5">
    <source>
        <dbReference type="SMART" id="SM00732"/>
    </source>
</evidence>
<feature type="domain" description="YqgF/RNase H-like" evidence="5">
    <location>
        <begin position="53"/>
        <end position="151"/>
    </location>
</feature>
<dbReference type="NCBIfam" id="TIGR00250">
    <property type="entry name" value="RNAse_H_YqgF"/>
    <property type="match status" value="1"/>
</dbReference>
<dbReference type="EMBL" id="SNRY01001028">
    <property type="protein sequence ID" value="KAA6334159.1"/>
    <property type="molecule type" value="Genomic_DNA"/>
</dbReference>
<protein>
    <submittedName>
        <fullName evidence="6">Putative pre-16S rRNA nuclease</fullName>
        <ecNumber evidence="6">3.1.-.-</ecNumber>
    </submittedName>
</protein>
<organism evidence="6">
    <name type="scientific">termite gut metagenome</name>
    <dbReference type="NCBI Taxonomy" id="433724"/>
    <lineage>
        <taxon>unclassified sequences</taxon>
        <taxon>metagenomes</taxon>
        <taxon>organismal metagenomes</taxon>
    </lineage>
</organism>
<keyword evidence="1" id="KW-0963">Cytoplasm</keyword>
<evidence type="ECO:0000256" key="1">
    <source>
        <dbReference type="ARBA" id="ARBA00022490"/>
    </source>
</evidence>
<dbReference type="AlphaFoldDB" id="A0A5J4RKQ4"/>
<comment type="caution">
    <text evidence="6">The sequence shown here is derived from an EMBL/GenBank/DDBJ whole genome shotgun (WGS) entry which is preliminary data.</text>
</comment>
<dbReference type="PANTHER" id="PTHR33317">
    <property type="entry name" value="POLYNUCLEOTIDYL TRANSFERASE, RIBONUCLEASE H-LIKE SUPERFAMILY PROTEIN"/>
    <property type="match status" value="1"/>
</dbReference>
<accession>A0A5J4RKQ4</accession>
<dbReference type="Pfam" id="PF03652">
    <property type="entry name" value="RuvX"/>
    <property type="match status" value="1"/>
</dbReference>
<name>A0A5J4RKQ4_9ZZZZ</name>
<dbReference type="GO" id="GO:0004518">
    <property type="term" value="F:nuclease activity"/>
    <property type="evidence" value="ECO:0007669"/>
    <property type="project" value="UniProtKB-KW"/>
</dbReference>
<dbReference type="InterPro" id="IPR006641">
    <property type="entry name" value="YqgF/RNaseH-like_dom"/>
</dbReference>